<name>A0A645GEI9_9ZZZZ</name>
<dbReference type="EMBL" id="VSSQ01074486">
    <property type="protein sequence ID" value="MPN25337.1"/>
    <property type="molecule type" value="Genomic_DNA"/>
</dbReference>
<dbReference type="AlphaFoldDB" id="A0A645GEI9"/>
<dbReference type="Gene3D" id="3.40.1780.10">
    <property type="entry name" value="QueA-like"/>
    <property type="match status" value="1"/>
</dbReference>
<evidence type="ECO:0000256" key="4">
    <source>
        <dbReference type="ARBA" id="ARBA00022785"/>
    </source>
</evidence>
<keyword evidence="4" id="KW-0671">Queuosine biosynthesis</keyword>
<evidence type="ECO:0000256" key="3">
    <source>
        <dbReference type="ARBA" id="ARBA00022691"/>
    </source>
</evidence>
<sequence length="119" mass="13489">MHWERYSITPAACEAVMAAKRDGRPIIAVGTTSVRTLESAWDTQADLLRSGEGRTNLFILPGYRFHVVDRLLTNFHTPESTLLMLVSAFSSKDAILAAYAHAVRERYRFFSYGDAMYIR</sequence>
<reference evidence="5" key="1">
    <citation type="submission" date="2019-08" db="EMBL/GenBank/DDBJ databases">
        <authorList>
            <person name="Kucharzyk K."/>
            <person name="Murdoch R.W."/>
            <person name="Higgins S."/>
            <person name="Loffler F."/>
        </authorList>
    </citation>
    <scope>NUCLEOTIDE SEQUENCE</scope>
</reference>
<proteinExistence type="predicted"/>
<protein>
    <submittedName>
        <fullName evidence="5">S-adenosylmethionine:tRNA ribosyltransferase-isomerase</fullName>
        <ecNumber evidence="5">2.4.99.17</ecNumber>
    </submittedName>
</protein>
<dbReference type="GO" id="GO:0051075">
    <property type="term" value="F:S-adenosylmethionine:tRNA ribosyltransferase-isomerase activity"/>
    <property type="evidence" value="ECO:0007669"/>
    <property type="project" value="UniProtKB-EC"/>
</dbReference>
<keyword evidence="5" id="KW-0413">Isomerase</keyword>
<evidence type="ECO:0000313" key="5">
    <source>
        <dbReference type="EMBL" id="MPN25337.1"/>
    </source>
</evidence>
<evidence type="ECO:0000256" key="1">
    <source>
        <dbReference type="ARBA" id="ARBA00022490"/>
    </source>
</evidence>
<dbReference type="EC" id="2.4.99.17" evidence="5"/>
<keyword evidence="5" id="KW-0328">Glycosyltransferase</keyword>
<accession>A0A645GEI9</accession>
<organism evidence="5">
    <name type="scientific">bioreactor metagenome</name>
    <dbReference type="NCBI Taxonomy" id="1076179"/>
    <lineage>
        <taxon>unclassified sequences</taxon>
        <taxon>metagenomes</taxon>
        <taxon>ecological metagenomes</taxon>
    </lineage>
</organism>
<comment type="caution">
    <text evidence="5">The sequence shown here is derived from an EMBL/GenBank/DDBJ whole genome shotgun (WGS) entry which is preliminary data.</text>
</comment>
<dbReference type="PANTHER" id="PTHR30307:SF0">
    <property type="entry name" value="S-ADENOSYLMETHIONINE:TRNA RIBOSYLTRANSFERASE-ISOMERASE"/>
    <property type="match status" value="1"/>
</dbReference>
<dbReference type="InterPro" id="IPR003699">
    <property type="entry name" value="QueA"/>
</dbReference>
<keyword evidence="2 5" id="KW-0808">Transferase</keyword>
<dbReference type="PANTHER" id="PTHR30307">
    <property type="entry name" value="S-ADENOSYLMETHIONINE:TRNA RIBOSYLTRANSFERASE-ISOMERASE"/>
    <property type="match status" value="1"/>
</dbReference>
<keyword evidence="3" id="KW-0949">S-adenosyl-L-methionine</keyword>
<dbReference type="SUPFAM" id="SSF111337">
    <property type="entry name" value="QueA-like"/>
    <property type="match status" value="1"/>
</dbReference>
<keyword evidence="1" id="KW-0963">Cytoplasm</keyword>
<dbReference type="InterPro" id="IPR042118">
    <property type="entry name" value="QueA_dom1"/>
</dbReference>
<dbReference type="Pfam" id="PF02547">
    <property type="entry name" value="Queuosine_synth"/>
    <property type="match status" value="1"/>
</dbReference>
<dbReference type="GO" id="GO:0008616">
    <property type="term" value="P:tRNA queuosine(34) biosynthetic process"/>
    <property type="evidence" value="ECO:0007669"/>
    <property type="project" value="UniProtKB-KW"/>
</dbReference>
<gene>
    <name evidence="5" type="primary">queA_51</name>
    <name evidence="5" type="ORF">SDC9_172746</name>
</gene>
<evidence type="ECO:0000256" key="2">
    <source>
        <dbReference type="ARBA" id="ARBA00022679"/>
    </source>
</evidence>
<dbReference type="InterPro" id="IPR036100">
    <property type="entry name" value="QueA_sf"/>
</dbReference>